<evidence type="ECO:0000256" key="1">
    <source>
        <dbReference type="ARBA" id="ARBA00010641"/>
    </source>
</evidence>
<dbReference type="GO" id="GO:0016987">
    <property type="term" value="F:sigma factor activity"/>
    <property type="evidence" value="ECO:0007669"/>
    <property type="project" value="UniProtKB-KW"/>
</dbReference>
<evidence type="ECO:0000313" key="7">
    <source>
        <dbReference type="EMBL" id="MBS4538810.1"/>
    </source>
</evidence>
<dbReference type="Proteomes" id="UP000724672">
    <property type="component" value="Unassembled WGS sequence"/>
</dbReference>
<sequence length="181" mass="21278">MTKDIIREIKSGNKEAFEDLYNKYADYALRVAFAVTRSNANAADAVQETFIRINSNIDTFKDENPFDPWFYKILINECRRVLKINSIKNSSMDIMANDLYLSVNRTPKFEEYEDLYFAIEKLDEINRIPIILKYLKGFSEKDISHILSLNINTVKSRLYKGRLKLKNFLKVFDEGWSDYEG</sequence>
<organism evidence="7 8">
    <name type="scientific">Anaeromonas frigoriresistens</name>
    <dbReference type="NCBI Taxonomy" id="2683708"/>
    <lineage>
        <taxon>Bacteria</taxon>
        <taxon>Bacillati</taxon>
        <taxon>Bacillota</taxon>
        <taxon>Tissierellia</taxon>
        <taxon>Tissierellales</taxon>
        <taxon>Thermohalobacteraceae</taxon>
        <taxon>Anaeromonas</taxon>
    </lineage>
</organism>
<dbReference type="InterPro" id="IPR013324">
    <property type="entry name" value="RNA_pol_sigma_r3/r4-like"/>
</dbReference>
<dbReference type="NCBIfam" id="TIGR02937">
    <property type="entry name" value="sigma70-ECF"/>
    <property type="match status" value="1"/>
</dbReference>
<dbReference type="AlphaFoldDB" id="A0A942UWG5"/>
<dbReference type="InterPro" id="IPR007627">
    <property type="entry name" value="RNA_pol_sigma70_r2"/>
</dbReference>
<evidence type="ECO:0000256" key="4">
    <source>
        <dbReference type="ARBA" id="ARBA00023163"/>
    </source>
</evidence>
<dbReference type="GO" id="GO:0006352">
    <property type="term" value="P:DNA-templated transcription initiation"/>
    <property type="evidence" value="ECO:0007669"/>
    <property type="project" value="InterPro"/>
</dbReference>
<evidence type="ECO:0000256" key="3">
    <source>
        <dbReference type="ARBA" id="ARBA00023082"/>
    </source>
</evidence>
<dbReference type="PANTHER" id="PTHR43133:SF51">
    <property type="entry name" value="RNA POLYMERASE SIGMA FACTOR"/>
    <property type="match status" value="1"/>
</dbReference>
<dbReference type="SUPFAM" id="SSF88946">
    <property type="entry name" value="Sigma2 domain of RNA polymerase sigma factors"/>
    <property type="match status" value="1"/>
</dbReference>
<evidence type="ECO:0000259" key="6">
    <source>
        <dbReference type="Pfam" id="PF08281"/>
    </source>
</evidence>
<evidence type="ECO:0000259" key="5">
    <source>
        <dbReference type="Pfam" id="PF04542"/>
    </source>
</evidence>
<dbReference type="InterPro" id="IPR014284">
    <property type="entry name" value="RNA_pol_sigma-70_dom"/>
</dbReference>
<dbReference type="InterPro" id="IPR013249">
    <property type="entry name" value="RNA_pol_sigma70_r4_t2"/>
</dbReference>
<dbReference type="SUPFAM" id="SSF88659">
    <property type="entry name" value="Sigma3 and sigma4 domains of RNA polymerase sigma factors"/>
    <property type="match status" value="1"/>
</dbReference>
<keyword evidence="4" id="KW-0804">Transcription</keyword>
<dbReference type="GO" id="GO:0003677">
    <property type="term" value="F:DNA binding"/>
    <property type="evidence" value="ECO:0007669"/>
    <property type="project" value="InterPro"/>
</dbReference>
<protein>
    <submittedName>
        <fullName evidence="7">RNA polymerase sigma factor</fullName>
    </submittedName>
</protein>
<name>A0A942UWG5_9FIRM</name>
<feature type="domain" description="RNA polymerase sigma-70 region 2" evidence="5">
    <location>
        <begin position="20"/>
        <end position="82"/>
    </location>
</feature>
<dbReference type="Pfam" id="PF04542">
    <property type="entry name" value="Sigma70_r2"/>
    <property type="match status" value="1"/>
</dbReference>
<keyword evidence="2" id="KW-0805">Transcription regulation</keyword>
<comment type="similarity">
    <text evidence="1">Belongs to the sigma-70 factor family. ECF subfamily.</text>
</comment>
<dbReference type="Gene3D" id="1.10.10.10">
    <property type="entry name" value="Winged helix-like DNA-binding domain superfamily/Winged helix DNA-binding domain"/>
    <property type="match status" value="1"/>
</dbReference>
<keyword evidence="3" id="KW-0731">Sigma factor</keyword>
<proteinExistence type="inferred from homology"/>
<gene>
    <name evidence="7" type="ORF">GOQ27_10060</name>
</gene>
<dbReference type="InterPro" id="IPR039425">
    <property type="entry name" value="RNA_pol_sigma-70-like"/>
</dbReference>
<dbReference type="InterPro" id="IPR013325">
    <property type="entry name" value="RNA_pol_sigma_r2"/>
</dbReference>
<evidence type="ECO:0000313" key="8">
    <source>
        <dbReference type="Proteomes" id="UP000724672"/>
    </source>
</evidence>
<feature type="domain" description="RNA polymerase sigma factor 70 region 4 type 2" evidence="6">
    <location>
        <begin position="113"/>
        <end position="165"/>
    </location>
</feature>
<reference evidence="7" key="1">
    <citation type="submission" date="2019-12" db="EMBL/GenBank/DDBJ databases">
        <title>Clostridiaceae gen. nov. sp. nov., isolated from sediment in Xinjiang, China.</title>
        <authorList>
            <person name="Zhang R."/>
        </authorList>
    </citation>
    <scope>NUCLEOTIDE SEQUENCE</scope>
    <source>
        <strain evidence="7">D2Q-11</strain>
    </source>
</reference>
<dbReference type="PANTHER" id="PTHR43133">
    <property type="entry name" value="RNA POLYMERASE ECF-TYPE SIGMA FACTO"/>
    <property type="match status" value="1"/>
</dbReference>
<dbReference type="Pfam" id="PF08281">
    <property type="entry name" value="Sigma70_r4_2"/>
    <property type="match status" value="1"/>
</dbReference>
<evidence type="ECO:0000256" key="2">
    <source>
        <dbReference type="ARBA" id="ARBA00023015"/>
    </source>
</evidence>
<accession>A0A942UWG5</accession>
<dbReference type="RefSeq" id="WP_203366732.1">
    <property type="nucleotide sequence ID" value="NZ_WSFT01000037.1"/>
</dbReference>
<dbReference type="CDD" id="cd06171">
    <property type="entry name" value="Sigma70_r4"/>
    <property type="match status" value="1"/>
</dbReference>
<dbReference type="Gene3D" id="1.10.1740.10">
    <property type="match status" value="1"/>
</dbReference>
<dbReference type="InterPro" id="IPR036388">
    <property type="entry name" value="WH-like_DNA-bd_sf"/>
</dbReference>
<dbReference type="EMBL" id="WSFT01000037">
    <property type="protein sequence ID" value="MBS4538810.1"/>
    <property type="molecule type" value="Genomic_DNA"/>
</dbReference>
<comment type="caution">
    <text evidence="7">The sequence shown here is derived from an EMBL/GenBank/DDBJ whole genome shotgun (WGS) entry which is preliminary data.</text>
</comment>
<keyword evidence="8" id="KW-1185">Reference proteome</keyword>